<dbReference type="GO" id="GO:0005524">
    <property type="term" value="F:ATP binding"/>
    <property type="evidence" value="ECO:0007669"/>
    <property type="project" value="UniProtKB-KW"/>
</dbReference>
<evidence type="ECO:0000313" key="6">
    <source>
        <dbReference type="Proteomes" id="UP000325182"/>
    </source>
</evidence>
<protein>
    <submittedName>
        <fullName evidence="5">ATP-binding cassette domain-containing protein</fullName>
    </submittedName>
</protein>
<organism evidence="5 6">
    <name type="scientific">Rossellomorea vietnamensis</name>
    <dbReference type="NCBI Taxonomy" id="218284"/>
    <lineage>
        <taxon>Bacteria</taxon>
        <taxon>Bacillati</taxon>
        <taxon>Bacillota</taxon>
        <taxon>Bacilli</taxon>
        <taxon>Bacillales</taxon>
        <taxon>Bacillaceae</taxon>
        <taxon>Rossellomorea</taxon>
    </lineage>
</organism>
<dbReference type="RefSeq" id="WP_148953583.1">
    <property type="nucleotide sequence ID" value="NZ_VTEG01000004.1"/>
</dbReference>
<dbReference type="InterPro" id="IPR027417">
    <property type="entry name" value="P-loop_NTPase"/>
</dbReference>
<dbReference type="GO" id="GO:0016887">
    <property type="term" value="F:ATP hydrolysis activity"/>
    <property type="evidence" value="ECO:0007669"/>
    <property type="project" value="InterPro"/>
</dbReference>
<evidence type="ECO:0000313" key="5">
    <source>
        <dbReference type="EMBL" id="TYR99846.1"/>
    </source>
</evidence>
<comment type="caution">
    <text evidence="5">The sequence shown here is derived from an EMBL/GenBank/DDBJ whole genome shotgun (WGS) entry which is preliminary data.</text>
</comment>
<dbReference type="PROSITE" id="PS50893">
    <property type="entry name" value="ABC_TRANSPORTER_2"/>
    <property type="match status" value="1"/>
</dbReference>
<dbReference type="InterPro" id="IPR003593">
    <property type="entry name" value="AAA+_ATPase"/>
</dbReference>
<proteinExistence type="predicted"/>
<name>A0A5D4ME06_9BACI</name>
<dbReference type="InterPro" id="IPR050763">
    <property type="entry name" value="ABC_transporter_ATP-binding"/>
</dbReference>
<gene>
    <name evidence="5" type="ORF">FZC84_08505</name>
</gene>
<dbReference type="PANTHER" id="PTHR42711:SF4">
    <property type="entry name" value="ABC TRANSPORTER RELATED"/>
    <property type="match status" value="1"/>
</dbReference>
<dbReference type="Gene3D" id="3.40.50.300">
    <property type="entry name" value="P-loop containing nucleotide triphosphate hydrolases"/>
    <property type="match status" value="1"/>
</dbReference>
<dbReference type="Pfam" id="PF00005">
    <property type="entry name" value="ABC_tran"/>
    <property type="match status" value="1"/>
</dbReference>
<dbReference type="EMBL" id="VTEG01000004">
    <property type="protein sequence ID" value="TYR99846.1"/>
    <property type="molecule type" value="Genomic_DNA"/>
</dbReference>
<feature type="domain" description="ABC transporter" evidence="4">
    <location>
        <begin position="15"/>
        <end position="256"/>
    </location>
</feature>
<reference evidence="5 6" key="1">
    <citation type="submission" date="2019-08" db="EMBL/GenBank/DDBJ databases">
        <title>Bacillus genomes from the desert of Cuatro Cienegas, Coahuila.</title>
        <authorList>
            <person name="Olmedo-Alvarez G."/>
        </authorList>
    </citation>
    <scope>NUCLEOTIDE SEQUENCE [LARGE SCALE GENOMIC DNA]</scope>
    <source>
        <strain evidence="5 6">CH128b_4D</strain>
    </source>
</reference>
<keyword evidence="1" id="KW-0813">Transport</keyword>
<dbReference type="Proteomes" id="UP000325182">
    <property type="component" value="Unassembled WGS sequence"/>
</dbReference>
<dbReference type="AlphaFoldDB" id="A0A5D4ME06"/>
<dbReference type="SMART" id="SM00382">
    <property type="entry name" value="AAA"/>
    <property type="match status" value="1"/>
</dbReference>
<accession>A0A5D4ME06</accession>
<dbReference type="InterPro" id="IPR003439">
    <property type="entry name" value="ABC_transporter-like_ATP-bd"/>
</dbReference>
<sequence length="325" mass="36823">MIYVDNVKKNYVVPVRESGLKGAMSSFLKRQKKEISAVKTISFEIPKGEMTGFIGSNGAGKSTTLKMLSGILHPSSGTISVSGYTPYKRQPDYLKKIALIRGSKPLFAPADLTALDALEMQRIIYDMDYSEFRKNYNRIVDWLGIVPYYKKPLRTLSLGERMRCGLACSLVYNPEVLFLDEPTIGLDSNAQNRIRHFLKEYNRETNATIMLTSHYMEDVTQLCERIMVIDEGRLLFDGNMNHLIESLTPYKLIIFTPEQASTEIAWDLYGVLDNEIDGKITLRVPSQRVPAITARLLSDHSILDLTVENPSFDSTIEQLYKSEVV</sequence>
<dbReference type="PANTHER" id="PTHR42711">
    <property type="entry name" value="ABC TRANSPORTER ATP-BINDING PROTEIN"/>
    <property type="match status" value="1"/>
</dbReference>
<evidence type="ECO:0000256" key="2">
    <source>
        <dbReference type="ARBA" id="ARBA00022741"/>
    </source>
</evidence>
<keyword evidence="2" id="KW-0547">Nucleotide-binding</keyword>
<evidence type="ECO:0000256" key="1">
    <source>
        <dbReference type="ARBA" id="ARBA00022448"/>
    </source>
</evidence>
<keyword evidence="3 5" id="KW-0067">ATP-binding</keyword>
<evidence type="ECO:0000256" key="3">
    <source>
        <dbReference type="ARBA" id="ARBA00022840"/>
    </source>
</evidence>
<dbReference type="SUPFAM" id="SSF52540">
    <property type="entry name" value="P-loop containing nucleoside triphosphate hydrolases"/>
    <property type="match status" value="1"/>
</dbReference>
<evidence type="ECO:0000259" key="4">
    <source>
        <dbReference type="PROSITE" id="PS50893"/>
    </source>
</evidence>